<accession>A0A4D6KQ35</accession>
<evidence type="ECO:0000313" key="1">
    <source>
        <dbReference type="EMBL" id="QCD77777.1"/>
    </source>
</evidence>
<name>A0A4D6KQ35_VIGUN</name>
<dbReference type="Proteomes" id="UP000501690">
    <property type="component" value="Linkage Group LG1"/>
</dbReference>
<organism evidence="1 2">
    <name type="scientific">Vigna unguiculata</name>
    <name type="common">Cowpea</name>
    <dbReference type="NCBI Taxonomy" id="3917"/>
    <lineage>
        <taxon>Eukaryota</taxon>
        <taxon>Viridiplantae</taxon>
        <taxon>Streptophyta</taxon>
        <taxon>Embryophyta</taxon>
        <taxon>Tracheophyta</taxon>
        <taxon>Spermatophyta</taxon>
        <taxon>Magnoliopsida</taxon>
        <taxon>eudicotyledons</taxon>
        <taxon>Gunneridae</taxon>
        <taxon>Pentapetalae</taxon>
        <taxon>rosids</taxon>
        <taxon>fabids</taxon>
        <taxon>Fabales</taxon>
        <taxon>Fabaceae</taxon>
        <taxon>Papilionoideae</taxon>
        <taxon>50 kb inversion clade</taxon>
        <taxon>NPAAA clade</taxon>
        <taxon>indigoferoid/millettioid clade</taxon>
        <taxon>Phaseoleae</taxon>
        <taxon>Vigna</taxon>
    </lineage>
</organism>
<protein>
    <submittedName>
        <fullName evidence="1">Uncharacterized protein</fullName>
    </submittedName>
</protein>
<evidence type="ECO:0000313" key="2">
    <source>
        <dbReference type="Proteomes" id="UP000501690"/>
    </source>
</evidence>
<dbReference type="AlphaFoldDB" id="A0A4D6KQ35"/>
<reference evidence="1 2" key="1">
    <citation type="submission" date="2019-04" db="EMBL/GenBank/DDBJ databases">
        <title>An improved genome assembly and genetic linkage map for asparagus bean, Vigna unguiculata ssp. sesquipedialis.</title>
        <authorList>
            <person name="Xia Q."/>
            <person name="Zhang R."/>
            <person name="Dong Y."/>
        </authorList>
    </citation>
    <scope>NUCLEOTIDE SEQUENCE [LARGE SCALE GENOMIC DNA]</scope>
    <source>
        <tissue evidence="1">Leaf</tissue>
    </source>
</reference>
<keyword evidence="2" id="KW-1185">Reference proteome</keyword>
<dbReference type="EMBL" id="CP039345">
    <property type="protein sequence ID" value="QCD77777.1"/>
    <property type="molecule type" value="Genomic_DNA"/>
</dbReference>
<gene>
    <name evidence="1" type="ORF">DEO72_LG1g1405</name>
</gene>
<proteinExistence type="predicted"/>
<sequence>MTVIITFQSPHTNNATKNMQLSPRYISASLHELFHAMSLTTHHLHSSFFIPSSHHWWLSLAGEAGHVQQHLSSHACSLILHVLSFSSLIFSPFCFFTEYEITPQSNSILVNWNVHKT</sequence>